<dbReference type="Proteomes" id="UP001085076">
    <property type="component" value="Miscellaneous, Linkage group lg01"/>
</dbReference>
<dbReference type="InterPro" id="IPR044730">
    <property type="entry name" value="RNase_H-like_dom_plant"/>
</dbReference>
<reference evidence="2" key="2">
    <citation type="journal article" date="2022" name="Hortic Res">
        <title>The genome of Dioscorea zingiberensis sheds light on the biosynthesis, origin and evolution of the medicinally important diosgenin saponins.</title>
        <authorList>
            <person name="Li Y."/>
            <person name="Tan C."/>
            <person name="Li Z."/>
            <person name="Guo J."/>
            <person name="Li S."/>
            <person name="Chen X."/>
            <person name="Wang C."/>
            <person name="Dai X."/>
            <person name="Yang H."/>
            <person name="Song W."/>
            <person name="Hou L."/>
            <person name="Xu J."/>
            <person name="Tong Z."/>
            <person name="Xu A."/>
            <person name="Yuan X."/>
            <person name="Wang W."/>
            <person name="Yang Q."/>
            <person name="Chen L."/>
            <person name="Sun Z."/>
            <person name="Wang K."/>
            <person name="Pan B."/>
            <person name="Chen J."/>
            <person name="Bao Y."/>
            <person name="Liu F."/>
            <person name="Qi X."/>
            <person name="Gang D.R."/>
            <person name="Wen J."/>
            <person name="Li J."/>
        </authorList>
    </citation>
    <scope>NUCLEOTIDE SEQUENCE</scope>
    <source>
        <strain evidence="2">Dzin_1.0</strain>
    </source>
</reference>
<dbReference type="AlphaFoldDB" id="A0A9D5DB35"/>
<dbReference type="SUPFAM" id="SSF53098">
    <property type="entry name" value="Ribonuclease H-like"/>
    <property type="match status" value="1"/>
</dbReference>
<organism evidence="2 3">
    <name type="scientific">Dioscorea zingiberensis</name>
    <dbReference type="NCBI Taxonomy" id="325984"/>
    <lineage>
        <taxon>Eukaryota</taxon>
        <taxon>Viridiplantae</taxon>
        <taxon>Streptophyta</taxon>
        <taxon>Embryophyta</taxon>
        <taxon>Tracheophyta</taxon>
        <taxon>Spermatophyta</taxon>
        <taxon>Magnoliopsida</taxon>
        <taxon>Liliopsida</taxon>
        <taxon>Dioscoreales</taxon>
        <taxon>Dioscoreaceae</taxon>
        <taxon>Dioscorea</taxon>
    </lineage>
</organism>
<dbReference type="InterPro" id="IPR053151">
    <property type="entry name" value="RNase_H-like"/>
</dbReference>
<sequence length="199" mass="22834">MIRQCLSSSHCRYIFLLRRQFSTKTRIKSYSWRKPEPGFIKLNFDGTSKDEAQNASIGGVYRNHEGVFMLGYAEHIGRGTSSVAELVAAKRGLELALENEWLDLCIEGDAKAVVDLLSNKIVLKSEEDVRHARDIKMMVSMLRRFNASHVYRRGNRVADKFAEMGYEMSKPSIWPLIPPIEVLQLLYQDAKNTIPRKKK</sequence>
<dbReference type="InterPro" id="IPR036397">
    <property type="entry name" value="RNaseH_sf"/>
</dbReference>
<proteinExistence type="predicted"/>
<dbReference type="GO" id="GO:0004523">
    <property type="term" value="F:RNA-DNA hybrid ribonuclease activity"/>
    <property type="evidence" value="ECO:0007669"/>
    <property type="project" value="InterPro"/>
</dbReference>
<dbReference type="Gene3D" id="3.30.420.10">
    <property type="entry name" value="Ribonuclease H-like superfamily/Ribonuclease H"/>
    <property type="match status" value="1"/>
</dbReference>
<dbReference type="OrthoDB" id="588006at2759"/>
<evidence type="ECO:0000313" key="3">
    <source>
        <dbReference type="Proteomes" id="UP001085076"/>
    </source>
</evidence>
<accession>A0A9D5DB35</accession>
<keyword evidence="3" id="KW-1185">Reference proteome</keyword>
<dbReference type="EMBL" id="JAGGNH010000001">
    <property type="protein sequence ID" value="KAJ0988678.1"/>
    <property type="molecule type" value="Genomic_DNA"/>
</dbReference>
<dbReference type="PANTHER" id="PTHR47723:SF19">
    <property type="entry name" value="POLYNUCLEOTIDYL TRANSFERASE, RIBONUCLEASE H-LIKE SUPERFAMILY PROTEIN"/>
    <property type="match status" value="1"/>
</dbReference>
<name>A0A9D5DB35_9LILI</name>
<dbReference type="Pfam" id="PF13456">
    <property type="entry name" value="RVT_3"/>
    <property type="match status" value="1"/>
</dbReference>
<evidence type="ECO:0000313" key="2">
    <source>
        <dbReference type="EMBL" id="KAJ0988678.1"/>
    </source>
</evidence>
<comment type="caution">
    <text evidence="2">The sequence shown here is derived from an EMBL/GenBank/DDBJ whole genome shotgun (WGS) entry which is preliminary data.</text>
</comment>
<feature type="domain" description="RNase H type-1" evidence="1">
    <location>
        <begin position="43"/>
        <end position="164"/>
    </location>
</feature>
<evidence type="ECO:0000259" key="1">
    <source>
        <dbReference type="Pfam" id="PF13456"/>
    </source>
</evidence>
<dbReference type="CDD" id="cd06222">
    <property type="entry name" value="RNase_H_like"/>
    <property type="match status" value="1"/>
</dbReference>
<dbReference type="InterPro" id="IPR002156">
    <property type="entry name" value="RNaseH_domain"/>
</dbReference>
<gene>
    <name evidence="2" type="ORF">J5N97_007034</name>
</gene>
<reference evidence="2" key="1">
    <citation type="submission" date="2021-03" db="EMBL/GenBank/DDBJ databases">
        <authorList>
            <person name="Li Z."/>
            <person name="Yang C."/>
        </authorList>
    </citation>
    <scope>NUCLEOTIDE SEQUENCE</scope>
    <source>
        <strain evidence="2">Dzin_1.0</strain>
        <tissue evidence="2">Leaf</tissue>
    </source>
</reference>
<dbReference type="PANTHER" id="PTHR47723">
    <property type="entry name" value="OS05G0353850 PROTEIN"/>
    <property type="match status" value="1"/>
</dbReference>
<dbReference type="InterPro" id="IPR012337">
    <property type="entry name" value="RNaseH-like_sf"/>
</dbReference>
<protein>
    <recommendedName>
        <fullName evidence="1">RNase H type-1 domain-containing protein</fullName>
    </recommendedName>
</protein>
<dbReference type="GO" id="GO:0003676">
    <property type="term" value="F:nucleic acid binding"/>
    <property type="evidence" value="ECO:0007669"/>
    <property type="project" value="InterPro"/>
</dbReference>